<keyword evidence="10" id="KW-1185">Reference proteome</keyword>
<protein>
    <recommendedName>
        <fullName evidence="7">dTDP-D-glucose 4,6-dehydratase</fullName>
        <ecNumber evidence="4">4.2.1.46</ecNumber>
    </recommendedName>
</protein>
<evidence type="ECO:0000256" key="7">
    <source>
        <dbReference type="ARBA" id="ARBA00067702"/>
    </source>
</evidence>
<dbReference type="EC" id="4.2.1.46" evidence="4"/>
<dbReference type="FunFam" id="3.40.50.720:FF:000304">
    <property type="entry name" value="UDP-glucose 4,6-dehydratase"/>
    <property type="match status" value="1"/>
</dbReference>
<sequence>MVADEECKNLHTARSVLITGGCGFIGSNFINFIFNKWPQATFINYDKLMTGASTDNVDANVRMSDRYKVIIGDLQDRALLLDVLEKNQIDTIIHFAAITHVDDSYHDRIGTISDNVLSTTVLLEVIAHDYKQLERFVHISTDEVYGDSADDPAPKTENSPPNPTNPYAASKAACEVIVNAYHHSYKLPYVMVRMNNVYGPRQAKSKLIPKFTTLAVDGKAYPLMGDGKHTRNWMFVDDCSDAIRRITENGRMAQVYNIGTEFEMENIVLTRMIHEETNRLLNRKIGEIEYAQIPDRPYHDRRYHIDFSKISNELGWKCSTPFVVGLKKTIEYYLKEREQGLIEPISMMRCDG</sequence>
<dbReference type="Gene3D" id="3.40.50.720">
    <property type="entry name" value="NAD(P)-binding Rossmann-like Domain"/>
    <property type="match status" value="1"/>
</dbReference>
<dbReference type="SUPFAM" id="SSF51735">
    <property type="entry name" value="NAD(P)-binding Rossmann-fold domains"/>
    <property type="match status" value="1"/>
</dbReference>
<dbReference type="WBParaSite" id="PSAMB.scaffold2548size22635.g18187.t1">
    <property type="protein sequence ID" value="PSAMB.scaffold2548size22635.g18187.t1"/>
    <property type="gene ID" value="PSAMB.scaffold2548size22635.g18187"/>
</dbReference>
<comment type="similarity">
    <text evidence="3">Belongs to the NAD(P)-dependent epimerase/dehydratase family. dTDP-glucose dehydratase subfamily.</text>
</comment>
<feature type="region of interest" description="Disordered" evidence="8">
    <location>
        <begin position="147"/>
        <end position="166"/>
    </location>
</feature>
<dbReference type="CDD" id="cd05246">
    <property type="entry name" value="dTDP_GD_SDR_e"/>
    <property type="match status" value="1"/>
</dbReference>
<dbReference type="Proteomes" id="UP000887566">
    <property type="component" value="Unplaced"/>
</dbReference>
<name>A0A914VWP6_9BILA</name>
<accession>A0A914VWP6</accession>
<dbReference type="PANTHER" id="PTHR43000">
    <property type="entry name" value="DTDP-D-GLUCOSE 4,6-DEHYDRATASE-RELATED"/>
    <property type="match status" value="1"/>
</dbReference>
<comment type="catalytic activity">
    <reaction evidence="1">
        <text>dTDP-alpha-D-glucose = dTDP-4-dehydro-6-deoxy-alpha-D-glucose + H2O</text>
        <dbReference type="Rhea" id="RHEA:17221"/>
        <dbReference type="ChEBI" id="CHEBI:15377"/>
        <dbReference type="ChEBI" id="CHEBI:57477"/>
        <dbReference type="ChEBI" id="CHEBI:57649"/>
        <dbReference type="EC" id="4.2.1.46"/>
    </reaction>
</comment>
<dbReference type="GO" id="GO:0009225">
    <property type="term" value="P:nucleotide-sugar metabolic process"/>
    <property type="evidence" value="ECO:0007669"/>
    <property type="project" value="InterPro"/>
</dbReference>
<organism evidence="10 11">
    <name type="scientific">Plectus sambesii</name>
    <dbReference type="NCBI Taxonomy" id="2011161"/>
    <lineage>
        <taxon>Eukaryota</taxon>
        <taxon>Metazoa</taxon>
        <taxon>Ecdysozoa</taxon>
        <taxon>Nematoda</taxon>
        <taxon>Chromadorea</taxon>
        <taxon>Plectida</taxon>
        <taxon>Plectina</taxon>
        <taxon>Plectoidea</taxon>
        <taxon>Plectidae</taxon>
        <taxon>Plectus</taxon>
    </lineage>
</organism>
<keyword evidence="5" id="KW-0520">NAD</keyword>
<evidence type="ECO:0000256" key="4">
    <source>
        <dbReference type="ARBA" id="ARBA00011990"/>
    </source>
</evidence>
<evidence type="ECO:0000256" key="2">
    <source>
        <dbReference type="ARBA" id="ARBA00001911"/>
    </source>
</evidence>
<evidence type="ECO:0000313" key="11">
    <source>
        <dbReference type="WBParaSite" id="PSAMB.scaffold2548size22635.g18187.t1"/>
    </source>
</evidence>
<evidence type="ECO:0000256" key="8">
    <source>
        <dbReference type="SAM" id="MobiDB-lite"/>
    </source>
</evidence>
<dbReference type="Pfam" id="PF16363">
    <property type="entry name" value="GDP_Man_Dehyd"/>
    <property type="match status" value="1"/>
</dbReference>
<evidence type="ECO:0000259" key="9">
    <source>
        <dbReference type="Pfam" id="PF16363"/>
    </source>
</evidence>
<proteinExistence type="inferred from homology"/>
<feature type="domain" description="NAD(P)-binding" evidence="9">
    <location>
        <begin position="17"/>
        <end position="328"/>
    </location>
</feature>
<dbReference type="InterPro" id="IPR005888">
    <property type="entry name" value="dTDP_Gluc_deHydtase"/>
</dbReference>
<comment type="cofactor">
    <cofactor evidence="2">
        <name>NAD(+)</name>
        <dbReference type="ChEBI" id="CHEBI:57540"/>
    </cofactor>
</comment>
<evidence type="ECO:0000256" key="3">
    <source>
        <dbReference type="ARBA" id="ARBA00008178"/>
    </source>
</evidence>
<evidence type="ECO:0000256" key="5">
    <source>
        <dbReference type="ARBA" id="ARBA00023027"/>
    </source>
</evidence>
<dbReference type="Gene3D" id="3.90.25.10">
    <property type="entry name" value="UDP-galactose 4-epimerase, domain 1"/>
    <property type="match status" value="1"/>
</dbReference>
<dbReference type="InterPro" id="IPR016040">
    <property type="entry name" value="NAD(P)-bd_dom"/>
</dbReference>
<dbReference type="InterPro" id="IPR036291">
    <property type="entry name" value="NAD(P)-bd_dom_sf"/>
</dbReference>
<keyword evidence="6" id="KW-0456">Lyase</keyword>
<evidence type="ECO:0000256" key="1">
    <source>
        <dbReference type="ARBA" id="ARBA00001539"/>
    </source>
</evidence>
<reference evidence="11" key="1">
    <citation type="submission" date="2022-11" db="UniProtKB">
        <authorList>
            <consortium name="WormBaseParasite"/>
        </authorList>
    </citation>
    <scope>IDENTIFICATION</scope>
</reference>
<dbReference type="AlphaFoldDB" id="A0A914VWP6"/>
<dbReference type="GO" id="GO:0008460">
    <property type="term" value="F:dTDP-glucose 4,6-dehydratase activity"/>
    <property type="evidence" value="ECO:0007669"/>
    <property type="project" value="UniProtKB-EC"/>
</dbReference>
<evidence type="ECO:0000313" key="10">
    <source>
        <dbReference type="Proteomes" id="UP000887566"/>
    </source>
</evidence>
<evidence type="ECO:0000256" key="6">
    <source>
        <dbReference type="ARBA" id="ARBA00023239"/>
    </source>
</evidence>